<gene>
    <name evidence="4" type="ORF">B0I32_114108</name>
</gene>
<dbReference type="AlphaFoldDB" id="A0A2T0MSZ7"/>
<dbReference type="SUPFAM" id="SSF51735">
    <property type="entry name" value="NAD(P)-binding Rossmann-fold domains"/>
    <property type="match status" value="1"/>
</dbReference>
<keyword evidence="2" id="KW-0560">Oxidoreductase</keyword>
<proteinExistence type="inferred from homology"/>
<dbReference type="InterPro" id="IPR002347">
    <property type="entry name" value="SDR_fam"/>
</dbReference>
<evidence type="ECO:0000256" key="2">
    <source>
        <dbReference type="ARBA" id="ARBA00023002"/>
    </source>
</evidence>
<dbReference type="RefSeq" id="WP_106245596.1">
    <property type="nucleotide sequence ID" value="NZ_PVNG01000014.1"/>
</dbReference>
<dbReference type="EMBL" id="PVNG01000014">
    <property type="protein sequence ID" value="PRX61739.1"/>
    <property type="molecule type" value="Genomic_DNA"/>
</dbReference>
<dbReference type="CDD" id="cd05233">
    <property type="entry name" value="SDR_c"/>
    <property type="match status" value="1"/>
</dbReference>
<evidence type="ECO:0000313" key="4">
    <source>
        <dbReference type="EMBL" id="PRX61739.1"/>
    </source>
</evidence>
<dbReference type="OrthoDB" id="4133661at2"/>
<dbReference type="Proteomes" id="UP000238312">
    <property type="component" value="Unassembled WGS sequence"/>
</dbReference>
<evidence type="ECO:0000256" key="1">
    <source>
        <dbReference type="ARBA" id="ARBA00006484"/>
    </source>
</evidence>
<dbReference type="PANTHER" id="PTHR24321:SF8">
    <property type="entry name" value="ESTRADIOL 17-BETA-DEHYDROGENASE 8-RELATED"/>
    <property type="match status" value="1"/>
</dbReference>
<dbReference type="InterPro" id="IPR036291">
    <property type="entry name" value="NAD(P)-bd_dom_sf"/>
</dbReference>
<dbReference type="Pfam" id="PF00106">
    <property type="entry name" value="adh_short"/>
    <property type="match status" value="1"/>
</dbReference>
<dbReference type="PRINTS" id="PR00081">
    <property type="entry name" value="GDHRDH"/>
</dbReference>
<dbReference type="Gene3D" id="3.40.50.720">
    <property type="entry name" value="NAD(P)-binding Rossmann-like Domain"/>
    <property type="match status" value="1"/>
</dbReference>
<comment type="caution">
    <text evidence="4">The sequence shown here is derived from an EMBL/GenBank/DDBJ whole genome shotgun (WGS) entry which is preliminary data.</text>
</comment>
<sequence>MTGIGRRAGPVALVTGGGGGIGSAVARRLARSGVRVTVAGLDAVRGGAVADEIGGLFVRLDVTRPEENHAAVAETISAYGRLDVAVLNAGGPGSCGRHDFTAERYRATMAVDLDGAVYGLQACLPAFRAQASGSVVVVSSIAGLSPSPDVFYSAAKHALIGLVRSSALVPAADGIRVNALCPGLVDTPILALVEPPHVALATTER</sequence>
<protein>
    <submittedName>
        <fullName evidence="4">NADP-dependent 3-hydroxy acid dehydrogenase YdfG</fullName>
    </submittedName>
</protein>
<keyword evidence="5" id="KW-1185">Reference proteome</keyword>
<reference evidence="4 5" key="1">
    <citation type="submission" date="2018-03" db="EMBL/GenBank/DDBJ databases">
        <title>Genomic Encyclopedia of Type Strains, Phase III (KMG-III): the genomes of soil and plant-associated and newly described type strains.</title>
        <authorList>
            <person name="Whitman W."/>
        </authorList>
    </citation>
    <scope>NUCLEOTIDE SEQUENCE [LARGE SCALE GENOMIC DNA]</scope>
    <source>
        <strain evidence="4 5">CGMCC 4.7104</strain>
    </source>
</reference>
<name>A0A2T0MSZ7_9ACTN</name>
<dbReference type="PRINTS" id="PR00080">
    <property type="entry name" value="SDRFAMILY"/>
</dbReference>
<evidence type="ECO:0000313" key="5">
    <source>
        <dbReference type="Proteomes" id="UP000238312"/>
    </source>
</evidence>
<dbReference type="GO" id="GO:0016491">
    <property type="term" value="F:oxidoreductase activity"/>
    <property type="evidence" value="ECO:0007669"/>
    <property type="project" value="UniProtKB-KW"/>
</dbReference>
<accession>A0A2T0MSZ7</accession>
<dbReference type="PANTHER" id="PTHR24321">
    <property type="entry name" value="DEHYDROGENASES, SHORT CHAIN"/>
    <property type="match status" value="1"/>
</dbReference>
<evidence type="ECO:0000256" key="3">
    <source>
        <dbReference type="RuleBase" id="RU000363"/>
    </source>
</evidence>
<comment type="similarity">
    <text evidence="1 3">Belongs to the short-chain dehydrogenases/reductases (SDR) family.</text>
</comment>
<organism evidence="4 5">
    <name type="scientific">Nonomuraea fuscirosea</name>
    <dbReference type="NCBI Taxonomy" id="1291556"/>
    <lineage>
        <taxon>Bacteria</taxon>
        <taxon>Bacillati</taxon>
        <taxon>Actinomycetota</taxon>
        <taxon>Actinomycetes</taxon>
        <taxon>Streptosporangiales</taxon>
        <taxon>Streptosporangiaceae</taxon>
        <taxon>Nonomuraea</taxon>
    </lineage>
</organism>